<accession>A0A1Q2M684</accession>
<evidence type="ECO:0000256" key="4">
    <source>
        <dbReference type="ARBA" id="ARBA00023136"/>
    </source>
</evidence>
<comment type="subcellular location">
    <subcellularLocation>
        <location evidence="1">Membrane</location>
        <topology evidence="1">Multi-pass membrane protein</topology>
    </subcellularLocation>
</comment>
<evidence type="ECO:0000256" key="1">
    <source>
        <dbReference type="ARBA" id="ARBA00004141"/>
    </source>
</evidence>
<name>A0A1Q2M684_9GAMM</name>
<dbReference type="InterPro" id="IPR019109">
    <property type="entry name" value="MamF_MmsF"/>
</dbReference>
<feature type="transmembrane region" description="Helical" evidence="5">
    <location>
        <begin position="64"/>
        <end position="97"/>
    </location>
</feature>
<evidence type="ECO:0000313" key="7">
    <source>
        <dbReference type="Proteomes" id="UP000188219"/>
    </source>
</evidence>
<evidence type="ECO:0000256" key="5">
    <source>
        <dbReference type="SAM" id="Phobius"/>
    </source>
</evidence>
<keyword evidence="4 5" id="KW-0472">Membrane</keyword>
<evidence type="ECO:0000313" key="6">
    <source>
        <dbReference type="EMBL" id="AQQ68253.1"/>
    </source>
</evidence>
<proteinExistence type="predicted"/>
<evidence type="ECO:0008006" key="8">
    <source>
        <dbReference type="Google" id="ProtNLM"/>
    </source>
</evidence>
<dbReference type="AlphaFoldDB" id="A0A1Q2M684"/>
<dbReference type="STRING" id="260552.Mag101_11835"/>
<dbReference type="OrthoDB" id="9808930at2"/>
<dbReference type="Pfam" id="PF09685">
    <property type="entry name" value="MamF_MmsF"/>
    <property type="match status" value="1"/>
</dbReference>
<dbReference type="KEGG" id="maga:Mag101_11835"/>
<evidence type="ECO:0000256" key="2">
    <source>
        <dbReference type="ARBA" id="ARBA00022692"/>
    </source>
</evidence>
<dbReference type="RefSeq" id="WP_077405178.1">
    <property type="nucleotide sequence ID" value="NZ_CP019650.1"/>
</dbReference>
<sequence length="122" mass="13810">MDEFKPWGLEKNTYLMLMHLSQLVGFCVPGAGLILPIIMWAVNKDNSPEIDRHGKVILNWMISALIYSVILIFLMIIVIGVFGFLILLLLDIIFVVVGAINASEGKLWKYPLSIQFFKVEEA</sequence>
<organism evidence="6 7">
    <name type="scientific">Microbulbifer agarilyticus</name>
    <dbReference type="NCBI Taxonomy" id="260552"/>
    <lineage>
        <taxon>Bacteria</taxon>
        <taxon>Pseudomonadati</taxon>
        <taxon>Pseudomonadota</taxon>
        <taxon>Gammaproteobacteria</taxon>
        <taxon>Cellvibrionales</taxon>
        <taxon>Microbulbiferaceae</taxon>
        <taxon>Microbulbifer</taxon>
    </lineage>
</organism>
<gene>
    <name evidence="6" type="ORF">Mag101_11835</name>
</gene>
<dbReference type="EMBL" id="CP019650">
    <property type="protein sequence ID" value="AQQ68253.1"/>
    <property type="molecule type" value="Genomic_DNA"/>
</dbReference>
<dbReference type="Proteomes" id="UP000188219">
    <property type="component" value="Chromosome"/>
</dbReference>
<feature type="transmembrane region" description="Helical" evidence="5">
    <location>
        <begin position="20"/>
        <end position="43"/>
    </location>
</feature>
<reference evidence="6" key="1">
    <citation type="submission" date="2017-02" db="EMBL/GenBank/DDBJ databases">
        <title>Genome of Microbulbifer agarilyticus GP101.</title>
        <authorList>
            <person name="Jung J."/>
            <person name="Bae S.S."/>
            <person name="Baek K."/>
        </authorList>
    </citation>
    <scope>NUCLEOTIDE SEQUENCE [LARGE SCALE GENOMIC DNA]</scope>
    <source>
        <strain evidence="6">GP101</strain>
    </source>
</reference>
<keyword evidence="2 5" id="KW-0812">Transmembrane</keyword>
<protein>
    <recommendedName>
        <fullName evidence="8">Orotate phosphoribosyltransferase</fullName>
    </recommendedName>
</protein>
<keyword evidence="3 5" id="KW-1133">Transmembrane helix</keyword>
<keyword evidence="7" id="KW-1185">Reference proteome</keyword>
<evidence type="ECO:0000256" key="3">
    <source>
        <dbReference type="ARBA" id="ARBA00022989"/>
    </source>
</evidence>